<feature type="coiled-coil region" evidence="6">
    <location>
        <begin position="77"/>
        <end position="104"/>
    </location>
</feature>
<dbReference type="PROSITE" id="PS51382">
    <property type="entry name" value="SPX"/>
    <property type="match status" value="1"/>
</dbReference>
<keyword evidence="5 8" id="KW-0472">Membrane</keyword>
<keyword evidence="3 8" id="KW-0812">Transmembrane</keyword>
<proteinExistence type="predicted"/>
<evidence type="ECO:0000256" key="6">
    <source>
        <dbReference type="SAM" id="Coils"/>
    </source>
</evidence>
<sequence length="811" mass="89508">MKYGETLRQRSIPAWSHHNIDYDDIKRYIKEQTTAGKGKTVSIPGQNDEKLHDFESALFAILADQHQRIDLFVKSKAGEIQRRLDHSKRQLKQLSARASSVTDQRIPVARLERYGRLENDVLKAGDEIKSLARFTSTQRTAFRKLLKKYKKWTDSTHVEDRFREEVLDDPKSFTKLDLGPLLDDYSTTLQQIRTLYEQRMRQQVPGNARHDSGAGSSTTSSLQGAALSGSKVDFDTAIAIVPLGENGTSASYFVHPENIVELQVLLLQHSRYCMSRSRSNSLNTPISASPQRRSSTYEATSTEAADYFAIQADDGGRFAKEQNALTINDRERKPGSTPQRARLCARWTVDDESTLAYRSTAGNSQQAALKRKHVQSFFDRKATFPTRKAALTPGTEQALAAIRHEYEHDTSLQPLSSFSSSRSRFVGTDNTPQKLALATLDTNIVIQKAGSRDADKSTFAFALLHVRQEGSTSGGLLSALEHSHLVERVPGFSLEYHAIWEASKPSSIPDPFWLPVLSRDIRKLPPPALPRATSTATGTPNSAGSVSGAADSTTAVDTARSDSVTHPEDLDPPPARSFRKKRRRGYGAPSSPFAARERYWSEYDHPEDGPEAGDPYVIYIDPNEKSGLERLFDRIGGLLYRKKRKADEESLLPSEYASPTQDESSDDESEARSSTRLPKTYGTLTNGAPRGAASNTPTTRTRAAVSDPQQHRALFAPRKPSMPQLTPIAFAASLVILAMAYILAMTGKKKHVYEVDFGVLFAIASSVFFSVVGFAGMLRSAEVSWPAWTLGLVVLVVDAVGSGGLLAWVLG</sequence>
<evidence type="ECO:0000313" key="10">
    <source>
        <dbReference type="EMBL" id="TKA27184.1"/>
    </source>
</evidence>
<dbReference type="AlphaFoldDB" id="A0A4U0TXV2"/>
<evidence type="ECO:0000256" key="2">
    <source>
        <dbReference type="ARBA" id="ARBA00022554"/>
    </source>
</evidence>
<dbReference type="InterPro" id="IPR042267">
    <property type="entry name" value="VTC_sf"/>
</dbReference>
<keyword evidence="6" id="KW-0175">Coiled coil</keyword>
<dbReference type="PANTHER" id="PTHR46140:SF1">
    <property type="entry name" value="VACUOLAR TRANSPORTER CHAPERONE COMPLEX SUBUNIT 4-RELATED"/>
    <property type="match status" value="1"/>
</dbReference>
<dbReference type="GO" id="GO:0000329">
    <property type="term" value="C:fungal-type vacuole membrane"/>
    <property type="evidence" value="ECO:0007669"/>
    <property type="project" value="TreeGrafter"/>
</dbReference>
<dbReference type="Pfam" id="PF09359">
    <property type="entry name" value="VTC"/>
    <property type="match status" value="1"/>
</dbReference>
<dbReference type="InterPro" id="IPR004331">
    <property type="entry name" value="SPX_dom"/>
</dbReference>
<dbReference type="InterPro" id="IPR018966">
    <property type="entry name" value="VTC_domain"/>
</dbReference>
<feature type="domain" description="SPX" evidence="9">
    <location>
        <begin position="1"/>
        <end position="163"/>
    </location>
</feature>
<feature type="transmembrane region" description="Helical" evidence="8">
    <location>
        <begin position="790"/>
        <end position="810"/>
    </location>
</feature>
<keyword evidence="11" id="KW-1185">Reference proteome</keyword>
<dbReference type="GO" id="GO:0006799">
    <property type="term" value="P:polyphosphate biosynthetic process"/>
    <property type="evidence" value="ECO:0007669"/>
    <property type="project" value="UniProtKB-ARBA"/>
</dbReference>
<feature type="region of interest" description="Disordered" evidence="7">
    <location>
        <begin position="202"/>
        <end position="222"/>
    </location>
</feature>
<dbReference type="GO" id="GO:0016237">
    <property type="term" value="P:microautophagy"/>
    <property type="evidence" value="ECO:0007669"/>
    <property type="project" value="TreeGrafter"/>
</dbReference>
<dbReference type="Proteomes" id="UP000308549">
    <property type="component" value="Unassembled WGS sequence"/>
</dbReference>
<name>A0A4U0TXV2_9PEZI</name>
<dbReference type="GO" id="GO:0007034">
    <property type="term" value="P:vacuolar transport"/>
    <property type="evidence" value="ECO:0007669"/>
    <property type="project" value="TreeGrafter"/>
</dbReference>
<evidence type="ECO:0000256" key="8">
    <source>
        <dbReference type="SAM" id="Phobius"/>
    </source>
</evidence>
<evidence type="ECO:0000313" key="11">
    <source>
        <dbReference type="Proteomes" id="UP000308549"/>
    </source>
</evidence>
<evidence type="ECO:0000256" key="1">
    <source>
        <dbReference type="ARBA" id="ARBA00004128"/>
    </source>
</evidence>
<feature type="transmembrane region" description="Helical" evidence="8">
    <location>
        <begin position="757"/>
        <end position="778"/>
    </location>
</feature>
<feature type="region of interest" description="Disordered" evidence="7">
    <location>
        <begin position="648"/>
        <end position="710"/>
    </location>
</feature>
<evidence type="ECO:0000256" key="3">
    <source>
        <dbReference type="ARBA" id="ARBA00022692"/>
    </source>
</evidence>
<dbReference type="GO" id="GO:0033254">
    <property type="term" value="C:vacuolar transporter chaperone complex"/>
    <property type="evidence" value="ECO:0007669"/>
    <property type="project" value="TreeGrafter"/>
</dbReference>
<dbReference type="CDD" id="cd14474">
    <property type="entry name" value="SPX_YDR089W"/>
    <property type="match status" value="1"/>
</dbReference>
<evidence type="ECO:0000259" key="9">
    <source>
        <dbReference type="PROSITE" id="PS51382"/>
    </source>
</evidence>
<dbReference type="Gene3D" id="3.20.100.30">
    <property type="entry name" value="VTC, catalytic tunnel domain"/>
    <property type="match status" value="1"/>
</dbReference>
<feature type="compositionally biased region" description="Polar residues" evidence="7">
    <location>
        <begin position="672"/>
        <end position="686"/>
    </location>
</feature>
<feature type="region of interest" description="Disordered" evidence="7">
    <location>
        <begin position="525"/>
        <end position="591"/>
    </location>
</feature>
<accession>A0A4U0TXV2</accession>
<reference evidence="10 11" key="1">
    <citation type="submission" date="2017-03" db="EMBL/GenBank/DDBJ databases">
        <title>Genomes of endolithic fungi from Antarctica.</title>
        <authorList>
            <person name="Coleine C."/>
            <person name="Masonjones S."/>
            <person name="Stajich J.E."/>
        </authorList>
    </citation>
    <scope>NUCLEOTIDE SEQUENCE [LARGE SCALE GENOMIC DNA]</scope>
    <source>
        <strain evidence="10 11">CCFEE 6315</strain>
    </source>
</reference>
<organism evidence="10 11">
    <name type="scientific">Salinomyces thailandicus</name>
    <dbReference type="NCBI Taxonomy" id="706561"/>
    <lineage>
        <taxon>Eukaryota</taxon>
        <taxon>Fungi</taxon>
        <taxon>Dikarya</taxon>
        <taxon>Ascomycota</taxon>
        <taxon>Pezizomycotina</taxon>
        <taxon>Dothideomycetes</taxon>
        <taxon>Dothideomycetidae</taxon>
        <taxon>Mycosphaerellales</taxon>
        <taxon>Teratosphaeriaceae</taxon>
        <taxon>Salinomyces</taxon>
    </lineage>
</organism>
<feature type="transmembrane region" description="Helical" evidence="8">
    <location>
        <begin position="725"/>
        <end position="745"/>
    </location>
</feature>
<feature type="compositionally biased region" description="Polar residues" evidence="7">
    <location>
        <begin position="532"/>
        <end position="558"/>
    </location>
</feature>
<dbReference type="EMBL" id="NAJL01000024">
    <property type="protein sequence ID" value="TKA27184.1"/>
    <property type="molecule type" value="Genomic_DNA"/>
</dbReference>
<feature type="compositionally biased region" description="Basic and acidic residues" evidence="7">
    <location>
        <begin position="559"/>
        <end position="569"/>
    </location>
</feature>
<dbReference type="InterPro" id="IPR051572">
    <property type="entry name" value="VTC_Complex_Subunit"/>
</dbReference>
<evidence type="ECO:0000256" key="5">
    <source>
        <dbReference type="ARBA" id="ARBA00023136"/>
    </source>
</evidence>
<evidence type="ECO:0000256" key="7">
    <source>
        <dbReference type="SAM" id="MobiDB-lite"/>
    </source>
</evidence>
<dbReference type="GO" id="GO:0042144">
    <property type="term" value="P:vacuole fusion, non-autophagic"/>
    <property type="evidence" value="ECO:0007669"/>
    <property type="project" value="TreeGrafter"/>
</dbReference>
<keyword evidence="2" id="KW-0926">Vacuole</keyword>
<gene>
    <name evidence="10" type="ORF">B0A50_04521</name>
</gene>
<keyword evidence="4 8" id="KW-1133">Transmembrane helix</keyword>
<dbReference type="PANTHER" id="PTHR46140">
    <property type="entry name" value="VACUOLAR TRANSPORTER CHAPERONE 1-RELATED"/>
    <property type="match status" value="1"/>
</dbReference>
<comment type="subcellular location">
    <subcellularLocation>
        <location evidence="1">Vacuole membrane</location>
        <topology evidence="1">Multi-pass membrane protein</topology>
    </subcellularLocation>
</comment>
<evidence type="ECO:0000256" key="4">
    <source>
        <dbReference type="ARBA" id="ARBA00022989"/>
    </source>
</evidence>
<dbReference type="OrthoDB" id="5588846at2759"/>
<comment type="caution">
    <text evidence="10">The sequence shown here is derived from an EMBL/GenBank/DDBJ whole genome shotgun (WGS) entry which is preliminary data.</text>
</comment>
<protein>
    <recommendedName>
        <fullName evidence="9">SPX domain-containing protein</fullName>
    </recommendedName>
</protein>